<organism evidence="3 4">
    <name type="scientific">Balneatrix alpica</name>
    <dbReference type="NCBI Taxonomy" id="75684"/>
    <lineage>
        <taxon>Bacteria</taxon>
        <taxon>Pseudomonadati</taxon>
        <taxon>Pseudomonadota</taxon>
        <taxon>Gammaproteobacteria</taxon>
        <taxon>Oceanospirillales</taxon>
        <taxon>Balneatrichaceae</taxon>
        <taxon>Balneatrix</taxon>
    </lineage>
</organism>
<dbReference type="Pfam" id="PF00563">
    <property type="entry name" value="EAL"/>
    <property type="match status" value="1"/>
</dbReference>
<dbReference type="InterPro" id="IPR000160">
    <property type="entry name" value="GGDEF_dom"/>
</dbReference>
<dbReference type="SUPFAM" id="SSF141868">
    <property type="entry name" value="EAL domain-like"/>
    <property type="match status" value="1"/>
</dbReference>
<name>A0ABV5ZER3_9GAMM</name>
<dbReference type="InterPro" id="IPR052155">
    <property type="entry name" value="Biofilm_reg_signaling"/>
</dbReference>
<dbReference type="Gene3D" id="3.20.20.450">
    <property type="entry name" value="EAL domain"/>
    <property type="match status" value="1"/>
</dbReference>
<dbReference type="PANTHER" id="PTHR44757:SF2">
    <property type="entry name" value="BIOFILM ARCHITECTURE MAINTENANCE PROTEIN MBAA"/>
    <property type="match status" value="1"/>
</dbReference>
<dbReference type="InterPro" id="IPR035965">
    <property type="entry name" value="PAS-like_dom_sf"/>
</dbReference>
<dbReference type="Proteomes" id="UP001589628">
    <property type="component" value="Unassembled WGS sequence"/>
</dbReference>
<dbReference type="PROSITE" id="PS50887">
    <property type="entry name" value="GGDEF"/>
    <property type="match status" value="1"/>
</dbReference>
<dbReference type="NCBIfam" id="TIGR00254">
    <property type="entry name" value="GGDEF"/>
    <property type="match status" value="1"/>
</dbReference>
<dbReference type="SUPFAM" id="SSF55073">
    <property type="entry name" value="Nucleotide cyclase"/>
    <property type="match status" value="1"/>
</dbReference>
<reference evidence="3 4" key="1">
    <citation type="submission" date="2024-09" db="EMBL/GenBank/DDBJ databases">
        <authorList>
            <person name="Sun Q."/>
            <person name="Mori K."/>
        </authorList>
    </citation>
    <scope>NUCLEOTIDE SEQUENCE [LARGE SCALE GENOMIC DNA]</scope>
    <source>
        <strain evidence="3 4">ATCC 51285</strain>
    </source>
</reference>
<feature type="domain" description="EAL" evidence="1">
    <location>
        <begin position="496"/>
        <end position="751"/>
    </location>
</feature>
<dbReference type="EMBL" id="JBHLZN010000006">
    <property type="protein sequence ID" value="MFB9887752.1"/>
    <property type="molecule type" value="Genomic_DNA"/>
</dbReference>
<dbReference type="CDD" id="cd01949">
    <property type="entry name" value="GGDEF"/>
    <property type="match status" value="1"/>
</dbReference>
<feature type="domain" description="GGDEF" evidence="2">
    <location>
        <begin position="355"/>
        <end position="487"/>
    </location>
</feature>
<dbReference type="InterPro" id="IPR035919">
    <property type="entry name" value="EAL_sf"/>
</dbReference>
<gene>
    <name evidence="3" type="ORF">ACFFLH_15150</name>
</gene>
<dbReference type="Gene3D" id="3.30.70.270">
    <property type="match status" value="1"/>
</dbReference>
<dbReference type="InterPro" id="IPR029787">
    <property type="entry name" value="Nucleotide_cyclase"/>
</dbReference>
<evidence type="ECO:0000259" key="1">
    <source>
        <dbReference type="PROSITE" id="PS50883"/>
    </source>
</evidence>
<dbReference type="RefSeq" id="WP_051527600.1">
    <property type="nucleotide sequence ID" value="NZ_JBHLZN010000006.1"/>
</dbReference>
<keyword evidence="4" id="KW-1185">Reference proteome</keyword>
<protein>
    <submittedName>
        <fullName evidence="3">Bifunctional diguanylate cyclase/phosphodiesterase</fullName>
    </submittedName>
</protein>
<sequence length="753" mass="86086">MTRLVCHTQYPAAFARLLPDTLLARYGIALTQQQQLGPQDRLLVDQPGLHLDPDNLPADAWIAWGGEVQGLPAPLVWIPHPDQLSDAILLRLLLYALHCEPGPGLDILLPSKVGELPTLVVDRQHQVLWANAGARRLGTLPGLHLELQSMEALNLGTPEQWFIPVAEGWDDLLFWQLAPVTELYQQWQENRQQKILLEQALEGSGDSLWVWDVQQNRLHFSANWYKQTGLAEVPGIHCLEDWLAVIEPTEREHFEYQLSQHLQGDSTSLRLTYKLKRIVGLRDTWMQCRGRATRDNQGNLVKIVGHQTDISHNFTENAELRQQAVVDTLTGLPNQSQFMRDLEQALSQQQQDQEHLYALLFLDLDEFKAVNDSLGHVTGDRLLVKIARRLRQSVRQQDVAARLGGDEFAIIIKAVDHQEDIQQLSQRILDDLCRPYQIDQHELQPSFSLGIALMRDYQMLEPLLRDADTAMYCAKRRGHNQISFFTPTMHEASKQRLKISHDLRHALQQEQLCLYYQPIWQLEPRQLHGFECLIRWPHPELGLIMPGDFLPLCNELGLINQLTLFTLHQAARQLRRWQQSDPQFNGYLSVNLSPQCLMQDDLVQQLLEINQKYQLPEGRLRLEITEDTLLHKSEHTRNVLAACVATGYQIYLDDLGTGYSSLSYLLDFPIQAVKIDRSFIAGLPNNERSLKIVKAILGLADSCGIKVIAEGIETPEQQRLLEQLGCHCVQGFYLGKPRPVEQLQDWLALACPR</sequence>
<dbReference type="PROSITE" id="PS50883">
    <property type="entry name" value="EAL"/>
    <property type="match status" value="1"/>
</dbReference>
<dbReference type="CDD" id="cd01948">
    <property type="entry name" value="EAL"/>
    <property type="match status" value="1"/>
</dbReference>
<evidence type="ECO:0000313" key="4">
    <source>
        <dbReference type="Proteomes" id="UP001589628"/>
    </source>
</evidence>
<dbReference type="InterPro" id="IPR043128">
    <property type="entry name" value="Rev_trsase/Diguanyl_cyclase"/>
</dbReference>
<dbReference type="SMART" id="SM00267">
    <property type="entry name" value="GGDEF"/>
    <property type="match status" value="1"/>
</dbReference>
<dbReference type="SMART" id="SM00052">
    <property type="entry name" value="EAL"/>
    <property type="match status" value="1"/>
</dbReference>
<dbReference type="SUPFAM" id="SSF55785">
    <property type="entry name" value="PYP-like sensor domain (PAS domain)"/>
    <property type="match status" value="1"/>
</dbReference>
<comment type="caution">
    <text evidence="3">The sequence shown here is derived from an EMBL/GenBank/DDBJ whole genome shotgun (WGS) entry which is preliminary data.</text>
</comment>
<accession>A0ABV5ZER3</accession>
<dbReference type="PANTHER" id="PTHR44757">
    <property type="entry name" value="DIGUANYLATE CYCLASE DGCP"/>
    <property type="match status" value="1"/>
</dbReference>
<evidence type="ECO:0000313" key="3">
    <source>
        <dbReference type="EMBL" id="MFB9887752.1"/>
    </source>
</evidence>
<dbReference type="Pfam" id="PF00990">
    <property type="entry name" value="GGDEF"/>
    <property type="match status" value="1"/>
</dbReference>
<dbReference type="InterPro" id="IPR001633">
    <property type="entry name" value="EAL_dom"/>
</dbReference>
<evidence type="ECO:0000259" key="2">
    <source>
        <dbReference type="PROSITE" id="PS50887"/>
    </source>
</evidence>
<proteinExistence type="predicted"/>
<dbReference type="Gene3D" id="3.30.450.20">
    <property type="entry name" value="PAS domain"/>
    <property type="match status" value="1"/>
</dbReference>